<dbReference type="PROSITE" id="PS51318">
    <property type="entry name" value="TAT"/>
    <property type="match status" value="1"/>
</dbReference>
<dbReference type="EMBL" id="JACSQV010000015">
    <property type="protein sequence ID" value="MBD7919785.1"/>
    <property type="molecule type" value="Genomic_DNA"/>
</dbReference>
<evidence type="ECO:0000256" key="1">
    <source>
        <dbReference type="SAM" id="MobiDB-lite"/>
    </source>
</evidence>
<feature type="transmembrane region" description="Helical" evidence="2">
    <location>
        <begin position="22"/>
        <end position="43"/>
    </location>
</feature>
<feature type="region of interest" description="Disordered" evidence="1">
    <location>
        <begin position="296"/>
        <end position="324"/>
    </location>
</feature>
<proteinExistence type="predicted"/>
<feature type="compositionally biased region" description="Low complexity" evidence="1">
    <location>
        <begin position="309"/>
        <end position="324"/>
    </location>
</feature>
<evidence type="ECO:0000313" key="4">
    <source>
        <dbReference type="EMBL" id="MBD7919785.1"/>
    </source>
</evidence>
<evidence type="ECO:0000259" key="3">
    <source>
        <dbReference type="Pfam" id="PF14016"/>
    </source>
</evidence>
<accession>A0ABR8QHA3</accession>
<name>A0ABR8QHA3_9CELL</name>
<evidence type="ECO:0000313" key="5">
    <source>
        <dbReference type="Proteomes" id="UP000604241"/>
    </source>
</evidence>
<keyword evidence="2" id="KW-0472">Membrane</keyword>
<organism evidence="4 5">
    <name type="scientific">Cellulomonas avistercoris</name>
    <dbReference type="NCBI Taxonomy" id="2762242"/>
    <lineage>
        <taxon>Bacteria</taxon>
        <taxon>Bacillati</taxon>
        <taxon>Actinomycetota</taxon>
        <taxon>Actinomycetes</taxon>
        <taxon>Micrococcales</taxon>
        <taxon>Cellulomonadaceae</taxon>
        <taxon>Cellulomonas</taxon>
    </lineage>
</organism>
<keyword evidence="5" id="KW-1185">Reference proteome</keyword>
<reference evidence="4 5" key="1">
    <citation type="submission" date="2020-08" db="EMBL/GenBank/DDBJ databases">
        <title>A Genomic Blueprint of the Chicken Gut Microbiome.</title>
        <authorList>
            <person name="Gilroy R."/>
            <person name="Ravi A."/>
            <person name="Getino M."/>
            <person name="Pursley I."/>
            <person name="Horton D.L."/>
            <person name="Alikhan N.-F."/>
            <person name="Baker D."/>
            <person name="Gharbi K."/>
            <person name="Hall N."/>
            <person name="Watson M."/>
            <person name="Adriaenssens E.M."/>
            <person name="Foster-Nyarko E."/>
            <person name="Jarju S."/>
            <person name="Secka A."/>
            <person name="Antonio M."/>
            <person name="Oren A."/>
            <person name="Chaudhuri R."/>
            <person name="La Ragione R.M."/>
            <person name="Hildebrand F."/>
            <person name="Pallen M.J."/>
        </authorList>
    </citation>
    <scope>NUCLEOTIDE SEQUENCE [LARGE SCALE GENOMIC DNA]</scope>
    <source>
        <strain evidence="4 5">Sa3CUA2</strain>
    </source>
</reference>
<gene>
    <name evidence="4" type="ORF">H9657_16050</name>
</gene>
<dbReference type="InterPro" id="IPR006311">
    <property type="entry name" value="TAT_signal"/>
</dbReference>
<dbReference type="InterPro" id="IPR025326">
    <property type="entry name" value="DUF4232"/>
</dbReference>
<comment type="caution">
    <text evidence="4">The sequence shown here is derived from an EMBL/GenBank/DDBJ whole genome shotgun (WGS) entry which is preliminary data.</text>
</comment>
<sequence>MSSEGGPATSGPDDWVPGRRRFVVGAGLAVALLVAATVLVRVLPERAGAPGCTASGDVRPPAAVVEAVREALAAVPAEVADVAASCRLVAGARAPGPGELDLRRHPRSWVVGLDVAAPGHDGLVAAARAVLAAADPAAEHAWDLRVRDVARSAEVVLEAGGGTGLVAQAAAVRAVPGVAEVWFGPDSGRVVVGSPGDVVGVLRAAAGRALPVTTVEVPDPWVEVRQLVPDAWADEHDVALALDVATWDGVVRVLLDAGADPSSDLTVHVEDDLQRADVARRLDVLAGPPVRYHVTSPGATVDGVAGGRASDAAAGTPAAPGADVDGAPRCTGAELDVQVLGSDAALGSRFLFLRATHVGQVRCVVQGLPELAFTRASGTPTPGLTQLPDLVAPDAPPSVVLAPGESVDAQVRWAAMSTSQDPDVAVGVAVRAVPGGPVVDLPLPDALDVLAGATVKVGPWQGAGPAP</sequence>
<keyword evidence="2" id="KW-1133">Transmembrane helix</keyword>
<protein>
    <submittedName>
        <fullName evidence="4">DUF4232 domain-containing protein</fullName>
    </submittedName>
</protein>
<dbReference type="Pfam" id="PF14016">
    <property type="entry name" value="DUF4232"/>
    <property type="match status" value="1"/>
</dbReference>
<dbReference type="RefSeq" id="WP_191784428.1">
    <property type="nucleotide sequence ID" value="NZ_JACSQV010000015.1"/>
</dbReference>
<evidence type="ECO:0000256" key="2">
    <source>
        <dbReference type="SAM" id="Phobius"/>
    </source>
</evidence>
<dbReference type="Proteomes" id="UP000604241">
    <property type="component" value="Unassembled WGS sequence"/>
</dbReference>
<feature type="domain" description="DUF4232" evidence="3">
    <location>
        <begin position="330"/>
        <end position="461"/>
    </location>
</feature>
<keyword evidence="2" id="KW-0812">Transmembrane</keyword>